<organism evidence="1 2">
    <name type="scientific">Cupriavidus neocaledonicus</name>
    <dbReference type="NCBI Taxonomy" id="1040979"/>
    <lineage>
        <taxon>Bacteria</taxon>
        <taxon>Pseudomonadati</taxon>
        <taxon>Pseudomonadota</taxon>
        <taxon>Betaproteobacteria</taxon>
        <taxon>Burkholderiales</taxon>
        <taxon>Burkholderiaceae</taxon>
        <taxon>Cupriavidus</taxon>
    </lineage>
</organism>
<dbReference type="Proteomes" id="UP000256710">
    <property type="component" value="Unassembled WGS sequence"/>
</dbReference>
<gene>
    <name evidence="1" type="ORF">CBM2605_A110019</name>
</gene>
<evidence type="ECO:0008006" key="3">
    <source>
        <dbReference type="Google" id="ProtNLM"/>
    </source>
</evidence>
<sequence>MRKLFSGKACRGRLAQCPVRMAWLRRTLVELRGKTEQDENQGPV</sequence>
<evidence type="ECO:0000313" key="1">
    <source>
        <dbReference type="EMBL" id="SOZ34615.1"/>
    </source>
</evidence>
<dbReference type="EMBL" id="OFTC01000003">
    <property type="protein sequence ID" value="SOZ34615.1"/>
    <property type="molecule type" value="Genomic_DNA"/>
</dbReference>
<proteinExistence type="predicted"/>
<reference evidence="1 2" key="1">
    <citation type="submission" date="2018-01" db="EMBL/GenBank/DDBJ databases">
        <authorList>
            <person name="Clerissi C."/>
        </authorList>
    </citation>
    <scope>NUCLEOTIDE SEQUENCE [LARGE SCALE GENOMIC DNA]</scope>
    <source>
        <strain evidence="1">Cupriavidus taiwanensis STM 6082</strain>
    </source>
</reference>
<accession>A0ABY1UX43</accession>
<evidence type="ECO:0000313" key="2">
    <source>
        <dbReference type="Proteomes" id="UP000256710"/>
    </source>
</evidence>
<keyword evidence="2" id="KW-1185">Reference proteome</keyword>
<comment type="caution">
    <text evidence="1">The sequence shown here is derived from an EMBL/GenBank/DDBJ whole genome shotgun (WGS) entry which is preliminary data.</text>
</comment>
<protein>
    <recommendedName>
        <fullName evidence="3">Transposase</fullName>
    </recommendedName>
</protein>
<name>A0ABY1UX43_9BURK</name>